<dbReference type="RefSeq" id="WP_162359613.1">
    <property type="nucleotide sequence ID" value="NZ_CP048209.1"/>
</dbReference>
<dbReference type="SUPFAM" id="SSF46785">
    <property type="entry name" value="Winged helix' DNA-binding domain"/>
    <property type="match status" value="1"/>
</dbReference>
<dbReference type="GO" id="GO:0003677">
    <property type="term" value="F:DNA binding"/>
    <property type="evidence" value="ECO:0007669"/>
    <property type="project" value="UniProtKB-KW"/>
</dbReference>
<keyword evidence="2" id="KW-0805">Transcription regulation</keyword>
<protein>
    <submittedName>
        <fullName evidence="6">LysR family transcriptional regulator</fullName>
    </submittedName>
</protein>
<evidence type="ECO:0000256" key="3">
    <source>
        <dbReference type="ARBA" id="ARBA00023125"/>
    </source>
</evidence>
<proteinExistence type="inferred from homology"/>
<dbReference type="PROSITE" id="PS50931">
    <property type="entry name" value="HTH_LYSR"/>
    <property type="match status" value="1"/>
</dbReference>
<accession>A0A6C0G4P9</accession>
<dbReference type="InterPro" id="IPR036388">
    <property type="entry name" value="WH-like_DNA-bd_sf"/>
</dbReference>
<dbReference type="CDD" id="cd05466">
    <property type="entry name" value="PBP2_LTTR_substrate"/>
    <property type="match status" value="1"/>
</dbReference>
<evidence type="ECO:0000259" key="5">
    <source>
        <dbReference type="PROSITE" id="PS50931"/>
    </source>
</evidence>
<dbReference type="Gene3D" id="1.10.10.10">
    <property type="entry name" value="Winged helix-like DNA-binding domain superfamily/Winged helix DNA-binding domain"/>
    <property type="match status" value="1"/>
</dbReference>
<dbReference type="GO" id="GO:0032993">
    <property type="term" value="C:protein-DNA complex"/>
    <property type="evidence" value="ECO:0007669"/>
    <property type="project" value="TreeGrafter"/>
</dbReference>
<gene>
    <name evidence="6" type="ORF">GXP70_26615</name>
</gene>
<dbReference type="GO" id="GO:0003700">
    <property type="term" value="F:DNA-binding transcription factor activity"/>
    <property type="evidence" value="ECO:0007669"/>
    <property type="project" value="InterPro"/>
</dbReference>
<evidence type="ECO:0000256" key="4">
    <source>
        <dbReference type="ARBA" id="ARBA00023163"/>
    </source>
</evidence>
<name>A0A6C0G4P9_9BACL</name>
<keyword evidence="7" id="KW-1185">Reference proteome</keyword>
<evidence type="ECO:0000313" key="6">
    <source>
        <dbReference type="EMBL" id="QHT63183.1"/>
    </source>
</evidence>
<dbReference type="PANTHER" id="PTHR30346:SF28">
    <property type="entry name" value="HTH-TYPE TRANSCRIPTIONAL REGULATOR CYNR"/>
    <property type="match status" value="1"/>
</dbReference>
<dbReference type="PRINTS" id="PR00039">
    <property type="entry name" value="HTHLYSR"/>
</dbReference>
<dbReference type="FunFam" id="1.10.10.10:FF:000001">
    <property type="entry name" value="LysR family transcriptional regulator"/>
    <property type="match status" value="1"/>
</dbReference>
<comment type="similarity">
    <text evidence="1">Belongs to the LysR transcriptional regulatory family.</text>
</comment>
<dbReference type="Gene3D" id="3.40.190.10">
    <property type="entry name" value="Periplasmic binding protein-like II"/>
    <property type="match status" value="2"/>
</dbReference>
<dbReference type="PANTHER" id="PTHR30346">
    <property type="entry name" value="TRANSCRIPTIONAL DUAL REGULATOR HCAR-RELATED"/>
    <property type="match status" value="1"/>
</dbReference>
<dbReference type="InterPro" id="IPR036390">
    <property type="entry name" value="WH_DNA-bd_sf"/>
</dbReference>
<dbReference type="EMBL" id="CP048209">
    <property type="protein sequence ID" value="QHT63183.1"/>
    <property type="molecule type" value="Genomic_DNA"/>
</dbReference>
<evidence type="ECO:0000256" key="1">
    <source>
        <dbReference type="ARBA" id="ARBA00009437"/>
    </source>
</evidence>
<dbReference type="Proteomes" id="UP000476064">
    <property type="component" value="Chromosome"/>
</dbReference>
<feature type="domain" description="HTH lysR-type" evidence="5">
    <location>
        <begin position="1"/>
        <end position="57"/>
    </location>
</feature>
<evidence type="ECO:0000256" key="2">
    <source>
        <dbReference type="ARBA" id="ARBA00023015"/>
    </source>
</evidence>
<dbReference type="InterPro" id="IPR005119">
    <property type="entry name" value="LysR_subst-bd"/>
</dbReference>
<dbReference type="Pfam" id="PF03466">
    <property type="entry name" value="LysR_substrate"/>
    <property type="match status" value="1"/>
</dbReference>
<evidence type="ECO:0000313" key="7">
    <source>
        <dbReference type="Proteomes" id="UP000476064"/>
    </source>
</evidence>
<dbReference type="SUPFAM" id="SSF53850">
    <property type="entry name" value="Periplasmic binding protein-like II"/>
    <property type="match status" value="1"/>
</dbReference>
<reference evidence="6 7" key="1">
    <citation type="submission" date="2020-01" db="EMBL/GenBank/DDBJ databases">
        <title>Paenibacillus sp. nov., isolated from tomato rhizosphere.</title>
        <authorList>
            <person name="Weon H.-Y."/>
            <person name="Lee S.A."/>
        </authorList>
    </citation>
    <scope>NUCLEOTIDE SEQUENCE [LARGE SCALE GENOMIC DNA]</scope>
    <source>
        <strain evidence="6 7">12200R-189</strain>
    </source>
</reference>
<organism evidence="6 7">
    <name type="scientific">Paenibacillus lycopersici</name>
    <dbReference type="NCBI Taxonomy" id="2704462"/>
    <lineage>
        <taxon>Bacteria</taxon>
        <taxon>Bacillati</taxon>
        <taxon>Bacillota</taxon>
        <taxon>Bacilli</taxon>
        <taxon>Bacillales</taxon>
        <taxon>Paenibacillaceae</taxon>
        <taxon>Paenibacillus</taxon>
    </lineage>
</organism>
<keyword evidence="4" id="KW-0804">Transcription</keyword>
<dbReference type="AlphaFoldDB" id="A0A6C0G4P9"/>
<dbReference type="KEGG" id="plyc:GXP70_26615"/>
<sequence length="291" mass="32752">MDLKELTAFQTIVQEGTFSRAAEKLNYAQSTITNQIRRLEKELGVQLFKRGWDAQLTGAGQLFAAEVDSLLQHWNGVAELARALEHDEIGLLRIGGIETAIDAVLPRALRKFERQKPRMACRFVAGNTDNLTQALLDDELDFAVCGEPSDPAAFYFEPLGRERTVFIADREHPLHRRTEVSFSDLLNYPVIAGGRTCLYYLQLMQQLSRYKASPLLHTVSRISAIPYFVQHTHAVGVVLASTPLIPEVERIDAQLEMPPIPIGLLQLRGRSEPAESSMRLFQNAIKEEFHV</sequence>
<dbReference type="Pfam" id="PF00126">
    <property type="entry name" value="HTH_1"/>
    <property type="match status" value="1"/>
</dbReference>
<keyword evidence="3" id="KW-0238">DNA-binding</keyword>
<dbReference type="InterPro" id="IPR000847">
    <property type="entry name" value="LysR_HTH_N"/>
</dbReference>